<keyword evidence="1" id="KW-1133">Transmembrane helix</keyword>
<accession>A0A6J7CS97</accession>
<evidence type="ECO:0000256" key="1">
    <source>
        <dbReference type="SAM" id="Phobius"/>
    </source>
</evidence>
<gene>
    <name evidence="2" type="ORF">UFOPK1811_00475</name>
    <name evidence="3" type="ORF">UFOPK2360_00835</name>
    <name evidence="4" type="ORF">UFOPK2922_00624</name>
    <name evidence="5" type="ORF">UFOPK3306_00355</name>
</gene>
<feature type="transmembrane region" description="Helical" evidence="1">
    <location>
        <begin position="7"/>
        <end position="23"/>
    </location>
</feature>
<evidence type="ECO:0000313" key="5">
    <source>
        <dbReference type="EMBL" id="CAB4859815.1"/>
    </source>
</evidence>
<evidence type="ECO:0000313" key="4">
    <source>
        <dbReference type="EMBL" id="CAB4775471.1"/>
    </source>
</evidence>
<sequence length="56" mass="6128">MRSNKIAAGVGAFAGFIFTRLPYMEDGNLLVTNVVVLISGSTTLVAWLLLKKFVKR</sequence>
<proteinExistence type="predicted"/>
<organism evidence="5">
    <name type="scientific">freshwater metagenome</name>
    <dbReference type="NCBI Taxonomy" id="449393"/>
    <lineage>
        <taxon>unclassified sequences</taxon>
        <taxon>metagenomes</taxon>
        <taxon>ecological metagenomes</taxon>
    </lineage>
</organism>
<protein>
    <submittedName>
        <fullName evidence="5">Unannotated protein</fullName>
    </submittedName>
</protein>
<keyword evidence="1" id="KW-0812">Transmembrane</keyword>
<feature type="transmembrane region" description="Helical" evidence="1">
    <location>
        <begin position="29"/>
        <end position="50"/>
    </location>
</feature>
<dbReference type="EMBL" id="CAEZZS010000021">
    <property type="protein sequence ID" value="CAB4775471.1"/>
    <property type="molecule type" value="Genomic_DNA"/>
</dbReference>
<keyword evidence="1" id="KW-0472">Membrane</keyword>
<evidence type="ECO:0000313" key="2">
    <source>
        <dbReference type="EMBL" id="CAB4596057.1"/>
    </source>
</evidence>
<evidence type="ECO:0000313" key="3">
    <source>
        <dbReference type="EMBL" id="CAB4685510.1"/>
    </source>
</evidence>
<dbReference type="EMBL" id="CAEZXH010000046">
    <property type="protein sequence ID" value="CAB4685510.1"/>
    <property type="molecule type" value="Genomic_DNA"/>
</dbReference>
<dbReference type="AlphaFoldDB" id="A0A6J7CS97"/>
<reference evidence="5" key="1">
    <citation type="submission" date="2020-05" db="EMBL/GenBank/DDBJ databases">
        <authorList>
            <person name="Chiriac C."/>
            <person name="Salcher M."/>
            <person name="Ghai R."/>
            <person name="Kavagutti S V."/>
        </authorList>
    </citation>
    <scope>NUCLEOTIDE SEQUENCE</scope>
</reference>
<dbReference type="EMBL" id="CAEZUJ010000012">
    <property type="protein sequence ID" value="CAB4596057.1"/>
    <property type="molecule type" value="Genomic_DNA"/>
</dbReference>
<dbReference type="EMBL" id="CAFBLI010000017">
    <property type="protein sequence ID" value="CAB4859815.1"/>
    <property type="molecule type" value="Genomic_DNA"/>
</dbReference>
<name>A0A6J7CS97_9ZZZZ</name>